<keyword evidence="1" id="KW-1133">Transmembrane helix</keyword>
<organism evidence="2 3">
    <name type="scientific">Dehalogenimonas formicexedens</name>
    <dbReference type="NCBI Taxonomy" id="1839801"/>
    <lineage>
        <taxon>Bacteria</taxon>
        <taxon>Bacillati</taxon>
        <taxon>Chloroflexota</taxon>
        <taxon>Dehalococcoidia</taxon>
        <taxon>Dehalococcoidales</taxon>
        <taxon>Dehalococcoidaceae</taxon>
        <taxon>Dehalogenimonas</taxon>
    </lineage>
</organism>
<keyword evidence="3" id="KW-1185">Reference proteome</keyword>
<dbReference type="KEGG" id="dfo:Dform_00105"/>
<dbReference type="OrthoDB" id="162281at2"/>
<gene>
    <name evidence="2" type="ORF">Dform_00105</name>
</gene>
<evidence type="ECO:0000313" key="3">
    <source>
        <dbReference type="Proteomes" id="UP000185934"/>
    </source>
</evidence>
<name>A0A1P8F4W2_9CHLR</name>
<keyword evidence="1" id="KW-0812">Transmembrane</keyword>
<evidence type="ECO:0000256" key="1">
    <source>
        <dbReference type="SAM" id="Phobius"/>
    </source>
</evidence>
<dbReference type="AlphaFoldDB" id="A0A1P8F4W2"/>
<dbReference type="RefSeq" id="WP_076003281.1">
    <property type="nucleotide sequence ID" value="NZ_CP018258.1"/>
</dbReference>
<reference evidence="3" key="1">
    <citation type="submission" date="2016-11" db="EMBL/GenBank/DDBJ databases">
        <title>Dehalogenimonas formicexedens sp. nov., a chlorinated alkane respiring bacterium isolated from contaminated groundwater.</title>
        <authorList>
            <person name="Key T.A."/>
            <person name="Bowman K.S."/>
            <person name="Lee I."/>
            <person name="Chun J."/>
            <person name="Albuquerque L."/>
            <person name="da Costa M.S."/>
            <person name="Rainey F.A."/>
            <person name="Moe W.M."/>
        </authorList>
    </citation>
    <scope>NUCLEOTIDE SEQUENCE [LARGE SCALE GENOMIC DNA]</scope>
    <source>
        <strain evidence="3">NSZ-14</strain>
    </source>
</reference>
<protein>
    <submittedName>
        <fullName evidence="2">Uncharacterized protein</fullName>
    </submittedName>
</protein>
<feature type="transmembrane region" description="Helical" evidence="1">
    <location>
        <begin position="12"/>
        <end position="35"/>
    </location>
</feature>
<dbReference type="EMBL" id="CP018258">
    <property type="protein sequence ID" value="APV43468.1"/>
    <property type="molecule type" value="Genomic_DNA"/>
</dbReference>
<accession>A0A1P8F4W2</accession>
<proteinExistence type="predicted"/>
<dbReference type="Proteomes" id="UP000185934">
    <property type="component" value="Chromosome"/>
</dbReference>
<evidence type="ECO:0000313" key="2">
    <source>
        <dbReference type="EMBL" id="APV43468.1"/>
    </source>
</evidence>
<sequence length="117" mass="13367">MVSNTLTRARQIFIIKTLHSVAFWWMFACFIYNIYAAATATFTWILAITYGTHLVEGLVLIFNKWTCPLRTMAENIGAENGQISDIFLPKWLADNLFQVGMGLFVVETVWLGLEWIG</sequence>
<feature type="transmembrane region" description="Helical" evidence="1">
    <location>
        <begin position="41"/>
        <end position="62"/>
    </location>
</feature>
<keyword evidence="1" id="KW-0472">Membrane</keyword>